<reference evidence="2" key="1">
    <citation type="submission" date="2021-04" db="EMBL/GenBank/DDBJ databases">
        <title>Oceanospirillales bacteria with DddD are important DMSP degraders in coastal seawater.</title>
        <authorList>
            <person name="Liu J."/>
        </authorList>
    </citation>
    <scope>NUCLEOTIDE SEQUENCE</scope>
    <source>
        <strain evidence="2">D13-4</strain>
    </source>
</reference>
<proteinExistence type="predicted"/>
<evidence type="ECO:0000256" key="1">
    <source>
        <dbReference type="SAM" id="Coils"/>
    </source>
</evidence>
<evidence type="ECO:0000313" key="3">
    <source>
        <dbReference type="Proteomes" id="UP001059672"/>
    </source>
</evidence>
<evidence type="ECO:0008006" key="4">
    <source>
        <dbReference type="Google" id="ProtNLM"/>
    </source>
</evidence>
<dbReference type="RefSeq" id="WP_255838586.1">
    <property type="nucleotide sequence ID" value="NZ_CP073346.1"/>
</dbReference>
<accession>A0ABY5H6Q2</accession>
<evidence type="ECO:0000313" key="2">
    <source>
        <dbReference type="EMBL" id="UTW07993.1"/>
    </source>
</evidence>
<keyword evidence="3" id="KW-1185">Reference proteome</keyword>
<gene>
    <name evidence="2" type="ORF">KDW96_01255</name>
</gene>
<dbReference type="EMBL" id="CP073346">
    <property type="protein sequence ID" value="UTW07993.1"/>
    <property type="molecule type" value="Genomic_DNA"/>
</dbReference>
<name>A0ABY5H6Q2_9PSED</name>
<sequence length="146" mass="16718">MPKVITDQHERKIAQMIRNWPVEHALDWNAACIGAQSILGWDKPPTRQALDKKVAVKVAYKAKKEQLKLEKQKLQGMPKPRSTLDAMKRINRLQAENDALRAELSKMAEMANRLIYNATLAGLSRERLMSPLLTVREPQKRPAKVR</sequence>
<keyword evidence="1" id="KW-0175">Coiled coil</keyword>
<organism evidence="2 3">
    <name type="scientific">Pseudomonas benzenivorans</name>
    <dbReference type="NCBI Taxonomy" id="556533"/>
    <lineage>
        <taxon>Bacteria</taxon>
        <taxon>Pseudomonadati</taxon>
        <taxon>Pseudomonadota</taxon>
        <taxon>Gammaproteobacteria</taxon>
        <taxon>Pseudomonadales</taxon>
        <taxon>Pseudomonadaceae</taxon>
        <taxon>Pseudomonas</taxon>
    </lineage>
</organism>
<dbReference type="Proteomes" id="UP001059672">
    <property type="component" value="Chromosome"/>
</dbReference>
<protein>
    <recommendedName>
        <fullName evidence="4">Transposase</fullName>
    </recommendedName>
</protein>
<feature type="coiled-coil region" evidence="1">
    <location>
        <begin position="57"/>
        <end position="110"/>
    </location>
</feature>